<keyword evidence="2" id="KW-0812">Transmembrane</keyword>
<reference evidence="4 5" key="1">
    <citation type="submission" date="2016-10" db="EMBL/GenBank/DDBJ databases">
        <authorList>
            <person name="de Groot N.N."/>
        </authorList>
    </citation>
    <scope>NUCLEOTIDE SEQUENCE [LARGE SCALE GENOMIC DNA]</scope>
    <source>
        <strain evidence="4 5">DSM 43357</strain>
    </source>
</reference>
<dbReference type="InterPro" id="IPR052016">
    <property type="entry name" value="Bact_Sigma-Reg"/>
</dbReference>
<dbReference type="EMBL" id="FOBF01000025">
    <property type="protein sequence ID" value="SEN34311.1"/>
    <property type="molecule type" value="Genomic_DNA"/>
</dbReference>
<dbReference type="AlphaFoldDB" id="A0A1H8FR86"/>
<feature type="transmembrane region" description="Helical" evidence="2">
    <location>
        <begin position="42"/>
        <end position="67"/>
    </location>
</feature>
<protein>
    <submittedName>
        <fullName evidence="4">Serine phosphatase RsbU, regulator of sigma subunit</fullName>
    </submittedName>
</protein>
<keyword evidence="2" id="KW-1133">Transmembrane helix</keyword>
<feature type="transmembrane region" description="Helical" evidence="2">
    <location>
        <begin position="87"/>
        <end position="103"/>
    </location>
</feature>
<evidence type="ECO:0000313" key="4">
    <source>
        <dbReference type="EMBL" id="SEN34311.1"/>
    </source>
</evidence>
<sequence length="375" mass="39523">MGAESLRQLGQALLLIPLGLILLIMLADLLTPTYIHLGPLLVAAPAITAAFAGPWVTGGIGLLAIVVEVLIGAHNGRLGTQTVQAELGGMAVVTVFVVVFCLVRERERRRLVQVRSVAETVQRALLRPLPERVGPLRIASAYLAAEAEAQIGGDIYGAVRTASGTRLIVGDARGKGLAAISDAAVLLGAFREVARRRPELREIVADLEDSARVSLGEAGPEPDSAETFVTAVIVDIPDDKPVVTAVSCGHPPPMLLRQDGRVMSLDSDRPAPPLGLGGLGRQGFSVSTFPFEEGDLLLLYTDGVVEARDSAGEFYPLAARVASWAETEPRALLARVCGDLLAYVGGRLGDDAAMIAIRRDGAVTSPERWRGAGRT</sequence>
<dbReference type="InterPro" id="IPR001932">
    <property type="entry name" value="PPM-type_phosphatase-like_dom"/>
</dbReference>
<dbReference type="RefSeq" id="WP_218154163.1">
    <property type="nucleotide sequence ID" value="NZ_FOBF01000025.1"/>
</dbReference>
<dbReference type="InterPro" id="IPR036457">
    <property type="entry name" value="PPM-type-like_dom_sf"/>
</dbReference>
<evidence type="ECO:0000313" key="5">
    <source>
        <dbReference type="Proteomes" id="UP000198953"/>
    </source>
</evidence>
<organism evidence="4 5">
    <name type="scientific">Nonomuraea pusilla</name>
    <dbReference type="NCBI Taxonomy" id="46177"/>
    <lineage>
        <taxon>Bacteria</taxon>
        <taxon>Bacillati</taxon>
        <taxon>Actinomycetota</taxon>
        <taxon>Actinomycetes</taxon>
        <taxon>Streptosporangiales</taxon>
        <taxon>Streptosporangiaceae</taxon>
        <taxon>Nonomuraea</taxon>
    </lineage>
</organism>
<keyword evidence="1" id="KW-0378">Hydrolase</keyword>
<feature type="domain" description="PPM-type phosphatase" evidence="3">
    <location>
        <begin position="136"/>
        <end position="359"/>
    </location>
</feature>
<keyword evidence="2" id="KW-0472">Membrane</keyword>
<feature type="transmembrane region" description="Helical" evidence="2">
    <location>
        <begin position="12"/>
        <end position="30"/>
    </location>
</feature>
<evidence type="ECO:0000259" key="3">
    <source>
        <dbReference type="SMART" id="SM00331"/>
    </source>
</evidence>
<dbReference type="FunFam" id="3.60.40.10:FF:000058">
    <property type="entry name" value="Stage II sporulation protein E"/>
    <property type="match status" value="1"/>
</dbReference>
<dbReference type="Pfam" id="PF07228">
    <property type="entry name" value="SpoIIE"/>
    <property type="match status" value="1"/>
</dbReference>
<gene>
    <name evidence="4" type="ORF">SAMN05660976_07324</name>
</gene>
<dbReference type="PANTHER" id="PTHR43156:SF2">
    <property type="entry name" value="STAGE II SPORULATION PROTEIN E"/>
    <property type="match status" value="1"/>
</dbReference>
<dbReference type="Proteomes" id="UP000198953">
    <property type="component" value="Unassembled WGS sequence"/>
</dbReference>
<dbReference type="STRING" id="46177.SAMN05660976_07324"/>
<dbReference type="Gene3D" id="3.60.40.10">
    <property type="entry name" value="PPM-type phosphatase domain"/>
    <property type="match status" value="1"/>
</dbReference>
<evidence type="ECO:0000256" key="1">
    <source>
        <dbReference type="ARBA" id="ARBA00022801"/>
    </source>
</evidence>
<proteinExistence type="predicted"/>
<dbReference type="PANTHER" id="PTHR43156">
    <property type="entry name" value="STAGE II SPORULATION PROTEIN E-RELATED"/>
    <property type="match status" value="1"/>
</dbReference>
<dbReference type="SUPFAM" id="SSF81606">
    <property type="entry name" value="PP2C-like"/>
    <property type="match status" value="1"/>
</dbReference>
<evidence type="ECO:0000256" key="2">
    <source>
        <dbReference type="SAM" id="Phobius"/>
    </source>
</evidence>
<accession>A0A1H8FR86</accession>
<dbReference type="SMART" id="SM00331">
    <property type="entry name" value="PP2C_SIG"/>
    <property type="match status" value="1"/>
</dbReference>
<dbReference type="GO" id="GO:0016791">
    <property type="term" value="F:phosphatase activity"/>
    <property type="evidence" value="ECO:0007669"/>
    <property type="project" value="TreeGrafter"/>
</dbReference>
<keyword evidence="5" id="KW-1185">Reference proteome</keyword>
<name>A0A1H8FR86_9ACTN</name>